<dbReference type="Proteomes" id="UP000405805">
    <property type="component" value="Unassembled WGS sequence"/>
</dbReference>
<name>A0AA90VFN9_9BACT</name>
<dbReference type="EMBL" id="VZBP01000146">
    <property type="protein sequence ID" value="MQO10293.1"/>
    <property type="molecule type" value="Genomic_DNA"/>
</dbReference>
<evidence type="ECO:0000313" key="2">
    <source>
        <dbReference type="EMBL" id="MQO10293.1"/>
    </source>
</evidence>
<gene>
    <name evidence="2" type="ORF">F7D57_11355</name>
</gene>
<evidence type="ECO:0000313" key="3">
    <source>
        <dbReference type="Proteomes" id="UP000405805"/>
    </source>
</evidence>
<dbReference type="SUPFAM" id="SSF46785">
    <property type="entry name" value="Winged helix' DNA-binding domain"/>
    <property type="match status" value="1"/>
</dbReference>
<evidence type="ECO:0000256" key="1">
    <source>
        <dbReference type="SAM" id="Coils"/>
    </source>
</evidence>
<dbReference type="AlphaFoldDB" id="A0AA90VFN9"/>
<dbReference type="Pfam" id="PF13412">
    <property type="entry name" value="HTH_24"/>
    <property type="match status" value="1"/>
</dbReference>
<dbReference type="InterPro" id="IPR036390">
    <property type="entry name" value="WH_DNA-bd_sf"/>
</dbReference>
<reference evidence="3" key="1">
    <citation type="submission" date="2019-09" db="EMBL/GenBank/DDBJ databases">
        <title>Distinct polysaccharide growth profiles of human intestinal Prevotella copri isolates.</title>
        <authorList>
            <person name="Fehlner-Peach H."/>
            <person name="Magnabosco C."/>
            <person name="Raghavan V."/>
            <person name="Scher J.U."/>
            <person name="Tett A."/>
            <person name="Cox L.M."/>
            <person name="Gottsegen C."/>
            <person name="Watters A."/>
            <person name="Wiltshire- Gordon J.D."/>
            <person name="Segata N."/>
            <person name="Bonneau R."/>
            <person name="Littman D.R."/>
        </authorList>
    </citation>
    <scope>NUCLEOTIDE SEQUENCE [LARGE SCALE GENOMIC DNA]</scope>
    <source>
        <strain evidence="3">iA624</strain>
    </source>
</reference>
<protein>
    <submittedName>
        <fullName evidence="2">Winged helix-turn-helix transcriptional regulator</fullName>
    </submittedName>
</protein>
<comment type="caution">
    <text evidence="2">The sequence shown here is derived from an EMBL/GenBank/DDBJ whole genome shotgun (WGS) entry which is preliminary data.</text>
</comment>
<dbReference type="InterPro" id="IPR036388">
    <property type="entry name" value="WH-like_DNA-bd_sf"/>
</dbReference>
<proteinExistence type="predicted"/>
<dbReference type="Gene3D" id="1.10.10.10">
    <property type="entry name" value="Winged helix-like DNA-binding domain superfamily/Winged helix DNA-binding domain"/>
    <property type="match status" value="1"/>
</dbReference>
<keyword evidence="1" id="KW-0175">Coiled coil</keyword>
<sequence length="115" mass="13603">MIYIIEYNNEKQFANSEKQFANDTKEFANEKKETAKEVKQRKEFVKAKRAIYKLITSNPKVTTAQMADKLNISTRQVQKYLKRLTEQNLIVKEGSRINGSWKILDEEYTDFFGRI</sequence>
<organism evidence="2 3">
    <name type="scientific">Segatella copri</name>
    <dbReference type="NCBI Taxonomy" id="165179"/>
    <lineage>
        <taxon>Bacteria</taxon>
        <taxon>Pseudomonadati</taxon>
        <taxon>Bacteroidota</taxon>
        <taxon>Bacteroidia</taxon>
        <taxon>Bacteroidales</taxon>
        <taxon>Prevotellaceae</taxon>
        <taxon>Segatella</taxon>
    </lineage>
</organism>
<feature type="coiled-coil region" evidence="1">
    <location>
        <begin position="4"/>
        <end position="48"/>
    </location>
</feature>
<accession>A0AA90VFN9</accession>